<evidence type="ECO:0000313" key="6">
    <source>
        <dbReference type="EMBL" id="CAB4548802.1"/>
    </source>
</evidence>
<feature type="region of interest" description="Disordered" evidence="3">
    <location>
        <begin position="1"/>
        <end position="32"/>
    </location>
</feature>
<dbReference type="InterPro" id="IPR036890">
    <property type="entry name" value="HATPase_C_sf"/>
</dbReference>
<dbReference type="PANTHER" id="PTHR24421:SF61">
    <property type="entry name" value="OXYGEN SENSOR HISTIDINE KINASE NREB"/>
    <property type="match status" value="1"/>
</dbReference>
<feature type="transmembrane region" description="Helical" evidence="4">
    <location>
        <begin position="64"/>
        <end position="86"/>
    </location>
</feature>
<feature type="compositionally biased region" description="Low complexity" evidence="3">
    <location>
        <begin position="17"/>
        <end position="29"/>
    </location>
</feature>
<dbReference type="Pfam" id="PF04024">
    <property type="entry name" value="PspC"/>
    <property type="match status" value="1"/>
</dbReference>
<keyword evidence="4" id="KW-1133">Transmembrane helix</keyword>
<sequence length="451" mass="46825">MTSGAPRAPFPAPSGPPASGRTSTPSRTPRSLRRAVTFPRRDDGRIVAGVAGGFADEYGVDPTLVRVLLVVLSLAAGTGLVLYALGIVLASEPTTSRPPRPTDPQRTLSVACVATGIVLLVRSTGLWLGDAVMVPLVAVAAGVVVLGLVRPDRPATPGVAANANGSAAVVELTSGRRARARLFAGAALVSFGLLVVGVREDASNGLRIGAFATALTVIGVAVLVGPWLARLAQEAAAERRERIRVEEREAMAAHLHDSVLQTLALIQRTADDPRRTVTLARQQERELREWLYGQGVARRTAGGVGPVGLAAALRGAVQDVESTYDVRIEAVVVGDAPLDPAMDALVAAAREACVNAAKHSGTDEISLYAEVRGTAAEVFVRDRGNGFDRAAVAPDRRGIAQSIEARLERVGGSARVETAAGEGTEWQLSVPVAAVPTAPSTAPPARRSEVP</sequence>
<feature type="transmembrane region" description="Helical" evidence="4">
    <location>
        <begin position="131"/>
        <end position="149"/>
    </location>
</feature>
<evidence type="ECO:0000256" key="1">
    <source>
        <dbReference type="ARBA" id="ARBA00022679"/>
    </source>
</evidence>
<dbReference type="AlphaFoldDB" id="A0A6J6CBN3"/>
<protein>
    <submittedName>
        <fullName evidence="6">Unannotated protein</fullName>
    </submittedName>
</protein>
<dbReference type="PANTHER" id="PTHR24421">
    <property type="entry name" value="NITRATE/NITRITE SENSOR PROTEIN NARX-RELATED"/>
    <property type="match status" value="1"/>
</dbReference>
<gene>
    <name evidence="6" type="ORF">UFOPK1493_00888</name>
</gene>
<evidence type="ECO:0000256" key="4">
    <source>
        <dbReference type="SAM" id="Phobius"/>
    </source>
</evidence>
<feature type="domain" description="Phage shock protein PspC N-terminal" evidence="5">
    <location>
        <begin position="40"/>
        <end position="89"/>
    </location>
</feature>
<feature type="transmembrane region" description="Helical" evidence="4">
    <location>
        <begin position="180"/>
        <end position="198"/>
    </location>
</feature>
<reference evidence="6" key="1">
    <citation type="submission" date="2020-05" db="EMBL/GenBank/DDBJ databases">
        <authorList>
            <person name="Chiriac C."/>
            <person name="Salcher M."/>
            <person name="Ghai R."/>
            <person name="Kavagutti S V."/>
        </authorList>
    </citation>
    <scope>NUCLEOTIDE SEQUENCE</scope>
</reference>
<proteinExistence type="predicted"/>
<keyword evidence="4" id="KW-0472">Membrane</keyword>
<organism evidence="6">
    <name type="scientific">freshwater metagenome</name>
    <dbReference type="NCBI Taxonomy" id="449393"/>
    <lineage>
        <taxon>unclassified sequences</taxon>
        <taxon>metagenomes</taxon>
        <taxon>ecological metagenomes</taxon>
    </lineage>
</organism>
<dbReference type="InterPro" id="IPR007168">
    <property type="entry name" value="Phageshock_PspC_N"/>
</dbReference>
<keyword evidence="1" id="KW-0808">Transferase</keyword>
<evidence type="ECO:0000256" key="3">
    <source>
        <dbReference type="SAM" id="MobiDB-lite"/>
    </source>
</evidence>
<feature type="transmembrane region" description="Helical" evidence="4">
    <location>
        <begin position="210"/>
        <end position="232"/>
    </location>
</feature>
<dbReference type="SUPFAM" id="SSF55874">
    <property type="entry name" value="ATPase domain of HSP90 chaperone/DNA topoisomerase II/histidine kinase"/>
    <property type="match status" value="1"/>
</dbReference>
<accession>A0A6J6CBN3</accession>
<dbReference type="Gene3D" id="3.30.565.10">
    <property type="entry name" value="Histidine kinase-like ATPase, C-terminal domain"/>
    <property type="match status" value="1"/>
</dbReference>
<evidence type="ECO:0000256" key="2">
    <source>
        <dbReference type="ARBA" id="ARBA00022777"/>
    </source>
</evidence>
<name>A0A6J6CBN3_9ZZZZ</name>
<dbReference type="GO" id="GO:0000160">
    <property type="term" value="P:phosphorelay signal transduction system"/>
    <property type="evidence" value="ECO:0007669"/>
    <property type="project" value="UniProtKB-KW"/>
</dbReference>
<dbReference type="InterPro" id="IPR050482">
    <property type="entry name" value="Sensor_HK_TwoCompSys"/>
</dbReference>
<keyword evidence="4" id="KW-0812">Transmembrane</keyword>
<dbReference type="GO" id="GO:0016301">
    <property type="term" value="F:kinase activity"/>
    <property type="evidence" value="ECO:0007669"/>
    <property type="project" value="UniProtKB-KW"/>
</dbReference>
<dbReference type="EMBL" id="CAEZSR010000021">
    <property type="protein sequence ID" value="CAB4548802.1"/>
    <property type="molecule type" value="Genomic_DNA"/>
</dbReference>
<evidence type="ECO:0000259" key="5">
    <source>
        <dbReference type="Pfam" id="PF04024"/>
    </source>
</evidence>
<keyword evidence="2" id="KW-0418">Kinase</keyword>